<evidence type="ECO:0000259" key="8">
    <source>
        <dbReference type="Pfam" id="PF00675"/>
    </source>
</evidence>
<dbReference type="GO" id="GO:0046872">
    <property type="term" value="F:metal ion binding"/>
    <property type="evidence" value="ECO:0007669"/>
    <property type="project" value="UniProtKB-KW"/>
</dbReference>
<dbReference type="PANTHER" id="PTHR43690">
    <property type="entry name" value="NARDILYSIN"/>
    <property type="match status" value="1"/>
</dbReference>
<dbReference type="InterPro" id="IPR011765">
    <property type="entry name" value="Pept_M16_N"/>
</dbReference>
<dbReference type="GO" id="GO:0004222">
    <property type="term" value="F:metalloendopeptidase activity"/>
    <property type="evidence" value="ECO:0007669"/>
    <property type="project" value="TreeGrafter"/>
</dbReference>
<evidence type="ECO:0000256" key="5">
    <source>
        <dbReference type="ARBA" id="ARBA00022833"/>
    </source>
</evidence>
<dbReference type="FunFam" id="3.30.830.10:FF:000003">
    <property type="entry name" value="Insulin-degrading enzyme"/>
    <property type="match status" value="1"/>
</dbReference>
<dbReference type="STRING" id="5643.A0A060SMK0"/>
<feature type="compositionally biased region" description="Polar residues" evidence="7">
    <location>
        <begin position="440"/>
        <end position="450"/>
    </location>
</feature>
<feature type="domain" description="Peptidase M16 middle/third" evidence="10">
    <location>
        <begin position="458"/>
        <end position="695"/>
    </location>
</feature>
<feature type="compositionally biased region" description="Basic residues" evidence="7">
    <location>
        <begin position="420"/>
        <end position="432"/>
    </location>
</feature>
<protein>
    <recommendedName>
        <fullName evidence="14">Peptidase M16 middle/third domain-containing protein</fullName>
    </recommendedName>
</protein>
<keyword evidence="13" id="KW-1185">Reference proteome</keyword>
<reference evidence="12" key="1">
    <citation type="submission" date="2014-01" db="EMBL/GenBank/DDBJ databases">
        <title>The genome of the white-rot fungus Pycnoporus cinnabarinus: a basidiomycete model with a versatile arsenal for lignocellulosic biomass breakdown.</title>
        <authorList>
            <person name="Levasseur A."/>
            <person name="Lomascolo A."/>
            <person name="Ruiz-Duenas F.J."/>
            <person name="Uzan E."/>
            <person name="Piumi F."/>
            <person name="Kues U."/>
            <person name="Ram A.F.J."/>
            <person name="Murat C."/>
            <person name="Haon M."/>
            <person name="Benoit I."/>
            <person name="Arfi Y."/>
            <person name="Chevret D."/>
            <person name="Drula E."/>
            <person name="Kwon M.J."/>
            <person name="Gouret P."/>
            <person name="Lesage-Meessen L."/>
            <person name="Lombard V."/>
            <person name="Mariette J."/>
            <person name="Noirot C."/>
            <person name="Park J."/>
            <person name="Patyshakuliyeva A."/>
            <person name="Wieneger R.A.B."/>
            <person name="Wosten H.A.B."/>
            <person name="Martin F."/>
            <person name="Coutinho P.M."/>
            <person name="de Vries R."/>
            <person name="Martinez A.T."/>
            <person name="Klopp C."/>
            <person name="Pontarotti P."/>
            <person name="Henrissat B."/>
            <person name="Record E."/>
        </authorList>
    </citation>
    <scope>NUCLEOTIDE SEQUENCE [LARGE SCALE GENOMIC DNA]</scope>
    <source>
        <strain evidence="12">BRFM137</strain>
    </source>
</reference>
<comment type="caution">
    <text evidence="12">The sequence shown here is derived from an EMBL/GenBank/DDBJ whole genome shotgun (WGS) entry which is preliminary data.</text>
</comment>
<evidence type="ECO:0000313" key="12">
    <source>
        <dbReference type="EMBL" id="CDO75620.1"/>
    </source>
</evidence>
<evidence type="ECO:0000256" key="7">
    <source>
        <dbReference type="SAM" id="MobiDB-lite"/>
    </source>
</evidence>
<organism evidence="12 13">
    <name type="scientific">Pycnoporus cinnabarinus</name>
    <name type="common">Cinnabar-red polypore</name>
    <name type="synonym">Trametes cinnabarina</name>
    <dbReference type="NCBI Taxonomy" id="5643"/>
    <lineage>
        <taxon>Eukaryota</taxon>
        <taxon>Fungi</taxon>
        <taxon>Dikarya</taxon>
        <taxon>Basidiomycota</taxon>
        <taxon>Agaricomycotina</taxon>
        <taxon>Agaricomycetes</taxon>
        <taxon>Polyporales</taxon>
        <taxon>Polyporaceae</taxon>
        <taxon>Trametes</taxon>
    </lineage>
</organism>
<dbReference type="GO" id="GO:0043171">
    <property type="term" value="P:peptide catabolic process"/>
    <property type="evidence" value="ECO:0007669"/>
    <property type="project" value="TreeGrafter"/>
</dbReference>
<dbReference type="Gene3D" id="3.30.830.10">
    <property type="entry name" value="Metalloenzyme, LuxS/M16 peptidase-like"/>
    <property type="match status" value="4"/>
</dbReference>
<keyword evidence="2" id="KW-0645">Protease</keyword>
<dbReference type="OrthoDB" id="952271at2759"/>
<feature type="domain" description="Coenzyme PQQ synthesis protein F-like C-terminal lobe" evidence="11">
    <location>
        <begin position="806"/>
        <end position="874"/>
    </location>
</feature>
<dbReference type="AlphaFoldDB" id="A0A060SMK0"/>
<evidence type="ECO:0000256" key="2">
    <source>
        <dbReference type="ARBA" id="ARBA00022670"/>
    </source>
</evidence>
<gene>
    <name evidence="12" type="ORF">BN946_scf184840.g3</name>
</gene>
<dbReference type="Proteomes" id="UP000029665">
    <property type="component" value="Unassembled WGS sequence"/>
</dbReference>
<dbReference type="OMA" id="LQSDCWR"/>
<evidence type="ECO:0000256" key="4">
    <source>
        <dbReference type="ARBA" id="ARBA00022801"/>
    </source>
</evidence>
<evidence type="ECO:0000256" key="6">
    <source>
        <dbReference type="ARBA" id="ARBA00023049"/>
    </source>
</evidence>
<dbReference type="InterPro" id="IPR007863">
    <property type="entry name" value="Peptidase_M16_C"/>
</dbReference>
<sequence length="886" mass="98721">MAPSTSKNVPTAADHAPAFRLYEGEIEKPPLDTRQYSTFDLHNGLRVLVVSDPAADKAAACLTVATGYMLDPGSEPYPSESDYHSFIRTNGGTRNAATGPTHTEYWFSISPTELAGGLSRLAAFFHAPLFTESLTAREINAVDAEYKRNLQNDARRVVQLAKSLSVPGHPWAHFGTGNYDSLTASGRLADGVTDEEQVLNHTRARLIEWWMEQYCASTMTLAVVGRVPQVSMFYGRLTAAIGHRSESVHELISLVVPRFSKIPNRGLNPRPAFKDDVWGPEHMGTILFVQTVKDYYALKLSFQLPDLREHYTSKPASFLAHFLGHEGPGSVCAHLKKKGWILDLGAGPSGRSREPQFFNMQARLTLDGYTRYQDVLRAIISYIALLRTSALEPYHFAEVRAIGRDALPFQEKAHAPPLRSRARARPPRRPTRRSGCSAAPVSTANGTDRSSGAYWSVHAERARVTLEAKTHAEEVVGQDVQWETERWYGTRYALRTLEPSFPPALGEPTIDRELRLPAPNPFIPEDLSVDKVEVSEPGKYPVLVRRTTTAQLWHKKDDQFWVPKAHVHMSIKSPLAYVTPRRAMMSRLLVDLVEDALAEVTYDADLAGLSYSLSNEVEGLSVSVGGYNDKLHVLLRTVLAKLRGLQVQPDRLRVLKEKVQREYENFYMGQPSALSETFATWMFMSTIWTPAQKLSELPLIAPDDLERHRDELLSKVFIEALVNGNMTRERALETLRLAEECLHARPLSPSEIPRQRALALPPGTYTTPLLLADPRHANPNETNSSLSYHLQFGAAADVQLRCALALIAHIMHEPCYSILRTQEQLGYAVGSAPWSVNGTVGLRVRIQSVRAPRVLESRVDAFLETLGDRLAGIRARLAVPVAPRLP</sequence>
<name>A0A060SMK0_PYCCI</name>
<feature type="domain" description="Peptidase M16 N-terminal" evidence="8">
    <location>
        <begin position="73"/>
        <end position="167"/>
    </location>
</feature>
<evidence type="ECO:0000256" key="1">
    <source>
        <dbReference type="ARBA" id="ARBA00007261"/>
    </source>
</evidence>
<evidence type="ECO:0000259" key="10">
    <source>
        <dbReference type="Pfam" id="PF16187"/>
    </source>
</evidence>
<dbReference type="Pfam" id="PF16187">
    <property type="entry name" value="Peptidase_M16_M"/>
    <property type="match status" value="1"/>
</dbReference>
<feature type="domain" description="Peptidase M16 C-terminal" evidence="9">
    <location>
        <begin position="249"/>
        <end position="401"/>
    </location>
</feature>
<accession>A0A060SMK0</accession>
<dbReference type="SUPFAM" id="SSF63411">
    <property type="entry name" value="LuxS/MPP-like metallohydrolase"/>
    <property type="match status" value="4"/>
</dbReference>
<dbReference type="InterPro" id="IPR054734">
    <property type="entry name" value="PqqF-like_C_4"/>
</dbReference>
<dbReference type="GO" id="GO:0051603">
    <property type="term" value="P:proteolysis involved in protein catabolic process"/>
    <property type="evidence" value="ECO:0007669"/>
    <property type="project" value="TreeGrafter"/>
</dbReference>
<dbReference type="Pfam" id="PF22456">
    <property type="entry name" value="PqqF-like_C_4"/>
    <property type="match status" value="1"/>
</dbReference>
<proteinExistence type="inferred from homology"/>
<dbReference type="PANTHER" id="PTHR43690:SF18">
    <property type="entry name" value="INSULIN-DEGRADING ENZYME-RELATED"/>
    <property type="match status" value="1"/>
</dbReference>
<dbReference type="InterPro" id="IPR032632">
    <property type="entry name" value="Peptidase_M16_M"/>
</dbReference>
<dbReference type="Pfam" id="PF05193">
    <property type="entry name" value="Peptidase_M16_C"/>
    <property type="match status" value="1"/>
</dbReference>
<dbReference type="GO" id="GO:0005739">
    <property type="term" value="C:mitochondrion"/>
    <property type="evidence" value="ECO:0007669"/>
    <property type="project" value="TreeGrafter"/>
</dbReference>
<dbReference type="InterPro" id="IPR050626">
    <property type="entry name" value="Peptidase_M16"/>
</dbReference>
<dbReference type="HOGENOM" id="CLU_004639_1_3_1"/>
<dbReference type="GO" id="GO:0005829">
    <property type="term" value="C:cytosol"/>
    <property type="evidence" value="ECO:0007669"/>
    <property type="project" value="TreeGrafter"/>
</dbReference>
<dbReference type="Pfam" id="PF00675">
    <property type="entry name" value="Peptidase_M16"/>
    <property type="match status" value="1"/>
</dbReference>
<dbReference type="InterPro" id="IPR011249">
    <property type="entry name" value="Metalloenz_LuxS/M16"/>
</dbReference>
<evidence type="ECO:0000259" key="9">
    <source>
        <dbReference type="Pfam" id="PF05193"/>
    </source>
</evidence>
<evidence type="ECO:0000256" key="3">
    <source>
        <dbReference type="ARBA" id="ARBA00022723"/>
    </source>
</evidence>
<comment type="similarity">
    <text evidence="1">Belongs to the peptidase M16 family.</text>
</comment>
<evidence type="ECO:0000259" key="11">
    <source>
        <dbReference type="Pfam" id="PF22456"/>
    </source>
</evidence>
<feature type="region of interest" description="Disordered" evidence="7">
    <location>
        <begin position="413"/>
        <end position="450"/>
    </location>
</feature>
<evidence type="ECO:0008006" key="14">
    <source>
        <dbReference type="Google" id="ProtNLM"/>
    </source>
</evidence>
<keyword evidence="4" id="KW-0378">Hydrolase</keyword>
<evidence type="ECO:0000313" key="13">
    <source>
        <dbReference type="Proteomes" id="UP000029665"/>
    </source>
</evidence>
<keyword evidence="6" id="KW-0482">Metalloprotease</keyword>
<keyword evidence="3" id="KW-0479">Metal-binding</keyword>
<keyword evidence="5" id="KW-0862">Zinc</keyword>
<dbReference type="EMBL" id="CCBP010000281">
    <property type="protein sequence ID" value="CDO75620.1"/>
    <property type="molecule type" value="Genomic_DNA"/>
</dbReference>